<dbReference type="PANTHER" id="PTHR43443:SF1">
    <property type="entry name" value="3-HEXULOSE-6-PHOSPHATE ISOMERASE"/>
    <property type="match status" value="1"/>
</dbReference>
<proteinExistence type="inferred from homology"/>
<accession>E3GWR1</accession>
<dbReference type="InterPro" id="IPR001347">
    <property type="entry name" value="SIS_dom"/>
</dbReference>
<evidence type="ECO:0000256" key="1">
    <source>
        <dbReference type="ARBA" id="ARBA00009235"/>
    </source>
</evidence>
<dbReference type="Gene3D" id="3.40.50.10490">
    <property type="entry name" value="Glucose-6-phosphate isomerase like protein, domain 1"/>
    <property type="match status" value="1"/>
</dbReference>
<dbReference type="InterPro" id="IPR046348">
    <property type="entry name" value="SIS_dom_sf"/>
</dbReference>
<dbReference type="GO" id="GO:0043800">
    <property type="term" value="F:6-phospho-3-hexuloisomerase activity"/>
    <property type="evidence" value="ECO:0007669"/>
    <property type="project" value="UniProtKB-EC"/>
</dbReference>
<evidence type="ECO:0000313" key="3">
    <source>
        <dbReference type="EMBL" id="ADP77980.1"/>
    </source>
</evidence>
<dbReference type="InterPro" id="IPR017552">
    <property type="entry name" value="PHI/rmpB"/>
</dbReference>
<dbReference type="CDD" id="cd05005">
    <property type="entry name" value="SIS_PHI"/>
    <property type="match status" value="1"/>
</dbReference>
<dbReference type="GO" id="GO:1901135">
    <property type="term" value="P:carbohydrate derivative metabolic process"/>
    <property type="evidence" value="ECO:0007669"/>
    <property type="project" value="InterPro"/>
</dbReference>
<dbReference type="GO" id="GO:0097367">
    <property type="term" value="F:carbohydrate derivative binding"/>
    <property type="evidence" value="ECO:0007669"/>
    <property type="project" value="InterPro"/>
</dbReference>
<dbReference type="OrthoDB" id="350569at2157"/>
<dbReference type="EMBL" id="CP002278">
    <property type="protein sequence ID" value="ADP77980.1"/>
    <property type="molecule type" value="Genomic_DNA"/>
</dbReference>
<dbReference type="KEGG" id="mfv:Mfer_1194"/>
<name>E3GWR1_METFV</name>
<gene>
    <name evidence="3" type="ordered locus">Mfer_1194</name>
</gene>
<dbReference type="HOGENOM" id="CLU_094236_1_0_2"/>
<dbReference type="Proteomes" id="UP000002315">
    <property type="component" value="Chromosome"/>
</dbReference>
<dbReference type="NCBIfam" id="TIGR03127">
    <property type="entry name" value="RuMP_HxlB"/>
    <property type="match status" value="1"/>
</dbReference>
<dbReference type="EC" id="5.3.1.27" evidence="3"/>
<feature type="domain" description="SIS" evidence="2">
    <location>
        <begin position="30"/>
        <end position="181"/>
    </location>
</feature>
<dbReference type="Pfam" id="PF01380">
    <property type="entry name" value="SIS"/>
    <property type="match status" value="1"/>
</dbReference>
<dbReference type="PROSITE" id="PS51464">
    <property type="entry name" value="SIS"/>
    <property type="match status" value="1"/>
</dbReference>
<dbReference type="SUPFAM" id="SSF53697">
    <property type="entry name" value="SIS domain"/>
    <property type="match status" value="1"/>
</dbReference>
<comment type="similarity">
    <text evidence="1">Belongs to the SIS family. PHI subfamily.</text>
</comment>
<reference evidence="3 4" key="1">
    <citation type="journal article" date="2010" name="Stand. Genomic Sci.">
        <title>Complete genome sequence of Methanothermus fervidus type strain (V24S).</title>
        <authorList>
            <person name="Anderson I."/>
            <person name="Djao O.D."/>
            <person name="Misra M."/>
            <person name="Chertkov O."/>
            <person name="Nolan M."/>
            <person name="Lucas S."/>
            <person name="Lapidus A."/>
            <person name="Del Rio T.G."/>
            <person name="Tice H."/>
            <person name="Cheng J.F."/>
            <person name="Tapia R."/>
            <person name="Han C."/>
            <person name="Goodwin L."/>
            <person name="Pitluck S."/>
            <person name="Liolios K."/>
            <person name="Ivanova N."/>
            <person name="Mavromatis K."/>
            <person name="Mikhailova N."/>
            <person name="Pati A."/>
            <person name="Brambilla E."/>
            <person name="Chen A."/>
            <person name="Palaniappan K."/>
            <person name="Land M."/>
            <person name="Hauser L."/>
            <person name="Chang Y.J."/>
            <person name="Jeffries C.D."/>
            <person name="Sikorski J."/>
            <person name="Spring S."/>
            <person name="Rohde M."/>
            <person name="Eichinger K."/>
            <person name="Huber H."/>
            <person name="Wirth R."/>
            <person name="Goker M."/>
            <person name="Detter J.C."/>
            <person name="Woyke T."/>
            <person name="Bristow J."/>
            <person name="Eisen J.A."/>
            <person name="Markowitz V."/>
            <person name="Hugenholtz P."/>
            <person name="Klenk H.P."/>
            <person name="Kyrpides N.C."/>
        </authorList>
    </citation>
    <scope>NUCLEOTIDE SEQUENCE [LARGE SCALE GENOMIC DNA]</scope>
    <source>
        <strain evidence="4">ATCC 43054 / DSM 2088 / JCM 10308 / V24 S</strain>
    </source>
</reference>
<organism evidence="3 4">
    <name type="scientific">Methanothermus fervidus (strain ATCC 43054 / DSM 2088 / JCM 10308 / V24 S)</name>
    <dbReference type="NCBI Taxonomy" id="523846"/>
    <lineage>
        <taxon>Archaea</taxon>
        <taxon>Methanobacteriati</taxon>
        <taxon>Methanobacteriota</taxon>
        <taxon>Methanomada group</taxon>
        <taxon>Methanobacteria</taxon>
        <taxon>Methanobacteriales</taxon>
        <taxon>Methanothermaceae</taxon>
        <taxon>Methanothermus</taxon>
    </lineage>
</organism>
<evidence type="ECO:0000259" key="2">
    <source>
        <dbReference type="PROSITE" id="PS51464"/>
    </source>
</evidence>
<evidence type="ECO:0000313" key="4">
    <source>
        <dbReference type="Proteomes" id="UP000002315"/>
    </source>
</evidence>
<dbReference type="PANTHER" id="PTHR43443">
    <property type="entry name" value="3-HEXULOSE-6-PHOSPHATE ISOMERASE"/>
    <property type="match status" value="1"/>
</dbReference>
<protein>
    <submittedName>
        <fullName evidence="3">3-hexulose-6-phosphate isomerase</fullName>
        <ecNumber evidence="3">5.3.1.27</ecNumber>
    </submittedName>
</protein>
<dbReference type="AlphaFoldDB" id="E3GWR1"/>
<keyword evidence="4" id="KW-1185">Reference proteome</keyword>
<keyword evidence="3" id="KW-0413">Isomerase</keyword>
<dbReference type="STRING" id="523846.Mfer_1194"/>
<sequence length="194" mass="21592">MEIVMKTVKEIVKNAINAIEKINEKEIKKMIEEIRNSDRIFVVGTGRSELVGKAFAMRLMHLGFNVHVVGEVTTPAIRDKDCLIAISGSGETKTVTIAAETSKKIGACVIGITSTQNSTLWRIADIKVVIPTKSKKAWKDYTSESLKGEYGDLMPLGTLFEDTAQLFLDGVIAELMTILGKKEEDLRKRHETFY</sequence>